<proteinExistence type="predicted"/>
<dbReference type="Proteomes" id="UP001178507">
    <property type="component" value="Unassembled WGS sequence"/>
</dbReference>
<protein>
    <recommendedName>
        <fullName evidence="1">Malic enzyme NAD-binding domain-containing protein</fullName>
    </recommendedName>
</protein>
<evidence type="ECO:0000313" key="2">
    <source>
        <dbReference type="EMBL" id="CAJ1393763.1"/>
    </source>
</evidence>
<sequence length="110" mass="11775">MSFGAVCCEATTIPDELFMTAAEAVAHSLDEDDRKSESVLPCTARIREVGLKVATAVVLAAQEAGLARKKLGSTEEEVAKALRALRWEPGAKEVKPKADVAPLRLRGSRI</sequence>
<dbReference type="InterPro" id="IPR036291">
    <property type="entry name" value="NAD(P)-bd_dom_sf"/>
</dbReference>
<dbReference type="AlphaFoldDB" id="A0AA36IVQ5"/>
<dbReference type="SUPFAM" id="SSF51735">
    <property type="entry name" value="NAD(P)-binding Rossmann-fold domains"/>
    <property type="match status" value="1"/>
</dbReference>
<name>A0AA36IVQ5_9DINO</name>
<dbReference type="GO" id="GO:0051287">
    <property type="term" value="F:NAD binding"/>
    <property type="evidence" value="ECO:0007669"/>
    <property type="project" value="InterPro"/>
</dbReference>
<reference evidence="2" key="1">
    <citation type="submission" date="2023-08" db="EMBL/GenBank/DDBJ databases">
        <authorList>
            <person name="Chen Y."/>
            <person name="Shah S."/>
            <person name="Dougan E. K."/>
            <person name="Thang M."/>
            <person name="Chan C."/>
        </authorList>
    </citation>
    <scope>NUCLEOTIDE SEQUENCE</scope>
</reference>
<dbReference type="EMBL" id="CAUJNA010002646">
    <property type="protein sequence ID" value="CAJ1393763.1"/>
    <property type="molecule type" value="Genomic_DNA"/>
</dbReference>
<feature type="domain" description="Malic enzyme NAD-binding" evidence="1">
    <location>
        <begin position="2"/>
        <end position="61"/>
    </location>
</feature>
<dbReference type="InterPro" id="IPR012302">
    <property type="entry name" value="Malic_NAD-bd"/>
</dbReference>
<gene>
    <name evidence="2" type="ORF">EVOR1521_LOCUS18557</name>
</gene>
<comment type="caution">
    <text evidence="2">The sequence shown here is derived from an EMBL/GenBank/DDBJ whole genome shotgun (WGS) entry which is preliminary data.</text>
</comment>
<dbReference type="Pfam" id="PF03949">
    <property type="entry name" value="Malic_M"/>
    <property type="match status" value="1"/>
</dbReference>
<evidence type="ECO:0000313" key="3">
    <source>
        <dbReference type="Proteomes" id="UP001178507"/>
    </source>
</evidence>
<organism evidence="2 3">
    <name type="scientific">Effrenium voratum</name>
    <dbReference type="NCBI Taxonomy" id="2562239"/>
    <lineage>
        <taxon>Eukaryota</taxon>
        <taxon>Sar</taxon>
        <taxon>Alveolata</taxon>
        <taxon>Dinophyceae</taxon>
        <taxon>Suessiales</taxon>
        <taxon>Symbiodiniaceae</taxon>
        <taxon>Effrenium</taxon>
    </lineage>
</organism>
<dbReference type="Gene3D" id="3.40.50.720">
    <property type="entry name" value="NAD(P)-binding Rossmann-like Domain"/>
    <property type="match status" value="1"/>
</dbReference>
<accession>A0AA36IVQ5</accession>
<evidence type="ECO:0000259" key="1">
    <source>
        <dbReference type="Pfam" id="PF03949"/>
    </source>
</evidence>
<keyword evidence="3" id="KW-1185">Reference proteome</keyword>